<evidence type="ECO:0000313" key="6">
    <source>
        <dbReference type="Proteomes" id="UP000003491"/>
    </source>
</evidence>
<dbReference type="SUPFAM" id="SSF54631">
    <property type="entry name" value="CBS-domain pair"/>
    <property type="match status" value="1"/>
</dbReference>
<evidence type="ECO:0000256" key="2">
    <source>
        <dbReference type="ARBA" id="ARBA00023122"/>
    </source>
</evidence>
<dbReference type="InterPro" id="IPR016169">
    <property type="entry name" value="FAD-bd_PCMH_sub2"/>
</dbReference>
<feature type="domain" description="CBS" evidence="4">
    <location>
        <begin position="145"/>
        <end position="202"/>
    </location>
</feature>
<dbReference type="CDD" id="cd04590">
    <property type="entry name" value="CBS_pair_CorC_HlyC_assoc"/>
    <property type="match status" value="1"/>
</dbReference>
<evidence type="ECO:0000256" key="3">
    <source>
        <dbReference type="PROSITE-ProRule" id="PRU00703"/>
    </source>
</evidence>
<keyword evidence="2 3" id="KW-0129">CBS domain</keyword>
<dbReference type="Gene3D" id="3.30.465.10">
    <property type="match status" value="1"/>
</dbReference>
<dbReference type="InterPro" id="IPR005170">
    <property type="entry name" value="Transptr-assoc_dom"/>
</dbReference>
<dbReference type="Gene3D" id="3.10.580.10">
    <property type="entry name" value="CBS-domain"/>
    <property type="match status" value="1"/>
</dbReference>
<reference evidence="5 6" key="1">
    <citation type="submission" date="2009-01" db="EMBL/GenBank/DDBJ databases">
        <authorList>
            <person name="Qin X."/>
            <person name="Bachman B."/>
            <person name="Battles P."/>
            <person name="Bell A."/>
            <person name="Bess C."/>
            <person name="Bickham C."/>
            <person name="Chaboub L."/>
            <person name="Chen D."/>
            <person name="Coyle M."/>
            <person name="Deiros D.R."/>
            <person name="Dinh H."/>
            <person name="Forbes L."/>
            <person name="Fowler G."/>
            <person name="Francisco L."/>
            <person name="Fu Q."/>
            <person name="Gubbala S."/>
            <person name="Hale W."/>
            <person name="Han Y."/>
            <person name="Hemphill L."/>
            <person name="Highlander S.K."/>
            <person name="Hirani K."/>
            <person name="Hogues M."/>
            <person name="Jackson L."/>
            <person name="Jakkamsetti A."/>
            <person name="Javaid M."/>
            <person name="Jiang H."/>
            <person name="Korchina V."/>
            <person name="Kovar C."/>
            <person name="Lara F."/>
            <person name="Lee S."/>
            <person name="Mata R."/>
            <person name="Mathew T."/>
            <person name="Moen C."/>
            <person name="Morales K."/>
            <person name="Munidasa M."/>
            <person name="Nazareth L."/>
            <person name="Ngo R."/>
            <person name="Nguyen L."/>
            <person name="Okwuonu G."/>
            <person name="Ongeri F."/>
            <person name="Patil S."/>
            <person name="Petrosino J."/>
            <person name="Pham C."/>
            <person name="Pham P."/>
            <person name="Pu L.-L."/>
            <person name="Puazo M."/>
            <person name="Raj R."/>
            <person name="Reid J."/>
            <person name="Rouhana J."/>
            <person name="Saada N."/>
            <person name="Shang Y."/>
            <person name="Simmons D."/>
            <person name="Thornton R."/>
            <person name="Warren J."/>
            <person name="Weissenberger G."/>
            <person name="Zhang J."/>
            <person name="Zhang L."/>
            <person name="Zhou C."/>
            <person name="Zhu D."/>
            <person name="Muzny D."/>
            <person name="Worley K."/>
            <person name="Gibbs R."/>
        </authorList>
    </citation>
    <scope>NUCLEOTIDE SEQUENCE [LARGE SCALE GENOMIC DNA]</scope>
    <source>
        <strain evidence="5 6">ATCC 33200</strain>
    </source>
</reference>
<gene>
    <name evidence="5" type="ORF">HMPREF0528_0911</name>
</gene>
<dbReference type="InterPro" id="IPR036318">
    <property type="entry name" value="FAD-bd_PCMH-like_sf"/>
</dbReference>
<keyword evidence="1" id="KW-0677">Repeat</keyword>
<protein>
    <submittedName>
        <fullName evidence="5">CBS domain protein</fullName>
    </submittedName>
</protein>
<dbReference type="Pfam" id="PF03471">
    <property type="entry name" value="CorC_HlyC"/>
    <property type="match status" value="1"/>
</dbReference>
<organism evidence="5 6">
    <name type="scientific">Lactobacillus johnsonii ATCC 33200</name>
    <dbReference type="NCBI Taxonomy" id="525330"/>
    <lineage>
        <taxon>Bacteria</taxon>
        <taxon>Bacillati</taxon>
        <taxon>Bacillota</taxon>
        <taxon>Bacilli</taxon>
        <taxon>Lactobacillales</taxon>
        <taxon>Lactobacillaceae</taxon>
        <taxon>Lactobacillus</taxon>
    </lineage>
</organism>
<evidence type="ECO:0000256" key="1">
    <source>
        <dbReference type="ARBA" id="ARBA00022737"/>
    </source>
</evidence>
<proteinExistence type="predicted"/>
<evidence type="ECO:0000313" key="5">
    <source>
        <dbReference type="EMBL" id="EEJ59962.1"/>
    </source>
</evidence>
<dbReference type="SMART" id="SM01091">
    <property type="entry name" value="CorC_HlyC"/>
    <property type="match status" value="1"/>
</dbReference>
<dbReference type="EMBL" id="ACGR01000032">
    <property type="protein sequence ID" value="EEJ59962.1"/>
    <property type="molecule type" value="Genomic_DNA"/>
</dbReference>
<dbReference type="SUPFAM" id="SSF56176">
    <property type="entry name" value="FAD-binding/transporter-associated domain-like"/>
    <property type="match status" value="1"/>
</dbReference>
<dbReference type="PANTHER" id="PTHR43099:SF5">
    <property type="entry name" value="HLYC_CORC FAMILY TRANSPORTER"/>
    <property type="match status" value="1"/>
</dbReference>
<dbReference type="InterPro" id="IPR000644">
    <property type="entry name" value="CBS_dom"/>
</dbReference>
<dbReference type="AlphaFoldDB" id="C2E587"/>
<dbReference type="HOGENOM" id="CLU_015237_3_0_9"/>
<dbReference type="FunFam" id="3.10.580.10:FF:000002">
    <property type="entry name" value="Magnesium/cobalt efflux protein CorC"/>
    <property type="match status" value="1"/>
</dbReference>
<dbReference type="InterPro" id="IPR051676">
    <property type="entry name" value="UPF0053_domain"/>
</dbReference>
<dbReference type="InterPro" id="IPR046342">
    <property type="entry name" value="CBS_dom_sf"/>
</dbReference>
<dbReference type="PANTHER" id="PTHR43099">
    <property type="entry name" value="UPF0053 PROTEIN YRKA"/>
    <property type="match status" value="1"/>
</dbReference>
<accession>C2E587</accession>
<dbReference type="PROSITE" id="PS51371">
    <property type="entry name" value="CBS"/>
    <property type="match status" value="2"/>
</dbReference>
<name>C2E587_LACJH</name>
<dbReference type="GO" id="GO:0050660">
    <property type="term" value="F:flavin adenine dinucleotide binding"/>
    <property type="evidence" value="ECO:0007669"/>
    <property type="project" value="InterPro"/>
</dbReference>
<dbReference type="InterPro" id="IPR044751">
    <property type="entry name" value="Ion_transp-like_CBS"/>
</dbReference>
<comment type="caution">
    <text evidence="5">The sequence shown here is derived from an EMBL/GenBank/DDBJ whole genome shotgun (WGS) entry which is preliminary data.</text>
</comment>
<evidence type="ECO:0000259" key="4">
    <source>
        <dbReference type="PROSITE" id="PS51371"/>
    </source>
</evidence>
<dbReference type="Proteomes" id="UP000003491">
    <property type="component" value="Unassembled WGS sequence"/>
</dbReference>
<feature type="domain" description="CBS" evidence="4">
    <location>
        <begin position="79"/>
        <end position="139"/>
    </location>
</feature>
<dbReference type="Pfam" id="PF00571">
    <property type="entry name" value="CBS"/>
    <property type="match status" value="2"/>
</dbReference>
<sequence>MSLNTSIEGENLKMSSDPGARDIFSKLRAKFRGDEDIDGQRKLNKILNKLHGQKEISDREYSMMEGILEFEEKMAREVMVPRTDAFMVDINDGFQENLDKILKEPYSRVPVYDGDKDKIVGVIHIRTVLRKAHKVGFDKLDYDQVMFKPLFAPETIELGELLVEMQETQRQLAILTDEYGGVVGLATIEDLIEEIVGDIDDEVDKAEVLFSKIGPREYVIYGKMPLAGFNEEFGTDLAMENVDTVAGYVITKLGLIPAKGEKLSVKLDNGMVLTTRRMKGSRLLTLLLTIPEKQEKEEAKD</sequence>